<dbReference type="RefSeq" id="WP_013617672.1">
    <property type="nucleotide sequence ID" value="NC_015164.1"/>
</dbReference>
<dbReference type="InterPro" id="IPR011990">
    <property type="entry name" value="TPR-like_helical_dom_sf"/>
</dbReference>
<organism evidence="4 5">
    <name type="scientific">Phocaeicola salanitronis (strain DSM 18170 / JCM 13657 / CCUG 60908 / BL78)</name>
    <name type="common">Bacteroides salanitronis</name>
    <dbReference type="NCBI Taxonomy" id="667015"/>
    <lineage>
        <taxon>Bacteria</taxon>
        <taxon>Pseudomonadati</taxon>
        <taxon>Bacteroidota</taxon>
        <taxon>Bacteroidia</taxon>
        <taxon>Bacteroidales</taxon>
        <taxon>Bacteroidaceae</taxon>
        <taxon>Phocaeicola</taxon>
    </lineage>
</organism>
<feature type="signal peptide" evidence="1">
    <location>
        <begin position="1"/>
        <end position="22"/>
    </location>
</feature>
<proteinExistence type="predicted"/>
<name>F0R0N7_PHOSB</name>
<accession>F0R0N7</accession>
<dbReference type="SUPFAM" id="SSF48452">
    <property type="entry name" value="TPR-like"/>
    <property type="match status" value="1"/>
</dbReference>
<dbReference type="OrthoDB" id="1100173at2"/>
<protein>
    <recommendedName>
        <fullName evidence="6">DUF3868 domain-containing protein</fullName>
    </recommendedName>
</protein>
<reference evidence="4 5" key="1">
    <citation type="journal article" date="2011" name="Stand. Genomic Sci.">
        <title>Complete genome sequence of Bacteroides salanitronis type strain (BL78).</title>
        <authorList>
            <person name="Gronow S."/>
            <person name="Held B."/>
            <person name="Lucas S."/>
            <person name="Lapidus A."/>
            <person name="Del Rio T.G."/>
            <person name="Nolan M."/>
            <person name="Tice H."/>
            <person name="Deshpande S."/>
            <person name="Cheng J.F."/>
            <person name="Pitluck S."/>
            <person name="Liolios K."/>
            <person name="Pagani I."/>
            <person name="Ivanova N."/>
            <person name="Mavromatis K."/>
            <person name="Pati A."/>
            <person name="Tapia R."/>
            <person name="Han C."/>
            <person name="Goodwin L."/>
            <person name="Chen A."/>
            <person name="Palaniappan K."/>
            <person name="Land M."/>
            <person name="Hauser L."/>
            <person name="Chang Y.J."/>
            <person name="Jeffries C.D."/>
            <person name="Brambilla E.M."/>
            <person name="Rohde M."/>
            <person name="Goker M."/>
            <person name="Detter J.C."/>
            <person name="Woyke T."/>
            <person name="Bristow J."/>
            <person name="Markowitz V."/>
            <person name="Hugenholtz P."/>
            <person name="Kyrpides N.C."/>
            <person name="Klenk H.P."/>
            <person name="Eisen J.A."/>
        </authorList>
    </citation>
    <scope>NUCLEOTIDE SEQUENCE [LARGE SCALE GENOMIC DNA]</scope>
    <source>
        <strain evidence="4 5">DSM 18170</strain>
    </source>
</reference>
<dbReference type="EMBL" id="CP002530">
    <property type="protein sequence ID" value="ADY36241.1"/>
    <property type="molecule type" value="Genomic_DNA"/>
</dbReference>
<dbReference type="Gene3D" id="3.30.1330.60">
    <property type="entry name" value="OmpA-like domain"/>
    <property type="match status" value="1"/>
</dbReference>
<dbReference type="InterPro" id="IPR006665">
    <property type="entry name" value="OmpA-like"/>
</dbReference>
<gene>
    <name evidence="4" type="ordered locus">Bacsa_1678</name>
</gene>
<dbReference type="HOGENOM" id="CLU_026852_0_0_10"/>
<dbReference type="InterPro" id="IPR036737">
    <property type="entry name" value="OmpA-like_sf"/>
</dbReference>
<evidence type="ECO:0008006" key="6">
    <source>
        <dbReference type="Google" id="ProtNLM"/>
    </source>
</evidence>
<evidence type="ECO:0000313" key="5">
    <source>
        <dbReference type="Proteomes" id="UP000007486"/>
    </source>
</evidence>
<keyword evidence="5" id="KW-1185">Reference proteome</keyword>
<evidence type="ECO:0000259" key="3">
    <source>
        <dbReference type="Pfam" id="PF12984"/>
    </source>
</evidence>
<dbReference type="KEGG" id="bsa:Bacsa_1678"/>
<evidence type="ECO:0000256" key="1">
    <source>
        <dbReference type="SAM" id="SignalP"/>
    </source>
</evidence>
<dbReference type="eggNOG" id="COG2885">
    <property type="taxonomic scope" value="Bacteria"/>
</dbReference>
<dbReference type="Proteomes" id="UP000007486">
    <property type="component" value="Chromosome"/>
</dbReference>
<dbReference type="AlphaFoldDB" id="F0R0N7"/>
<sequence length="490" mass="55034">MKHSRIYGFAVALMACNGIMMAQSDYTGRVKVEPSVVKAGPDVKVRLDMTLDSVDLKAQHALVLTPVLQSADGQTEKELAPVIVNGRIRQKVYDREIALGYAEAEAGPYAVVRRKNDTSQQLDYEVSVPYERWMRGASLVLREEAEGCASCQMSEYERPLCTVLPVVQVVEPAYAAVYVEPRAEEVKRRDEQCELHLNYRVGRSEVLPNLGNNQEELKRLQDMADRVEANNDFTLTGFRITGYASPEGSYKSNMTLSERRAKALADYFRRTNNWDRKLFSTDWKGEDWEGLQRAVEASALDTKDQVLAVIREEDNPDARDAKLRAIDGGKTYSTLLKDFYPPLRRSFCVVDFTVRPYTLEEAKRIINENPKLLSLKEMYGVAKSYPEGSPEYNEAFLTAQRLYPNDADAATNAAAVWLAQGKTAEAKAALQQVEQTVGVCNALGIVYAREKDYARAEELFGKAAAQGCAEAKANLEAMQKYVKEFNENNY</sequence>
<evidence type="ECO:0000259" key="2">
    <source>
        <dbReference type="Pfam" id="PF00691"/>
    </source>
</evidence>
<dbReference type="Gene3D" id="1.25.40.10">
    <property type="entry name" value="Tetratricopeptide repeat domain"/>
    <property type="match status" value="1"/>
</dbReference>
<keyword evidence="1" id="KW-0732">Signal</keyword>
<dbReference type="InterPro" id="IPR024480">
    <property type="entry name" value="DUF3868"/>
</dbReference>
<dbReference type="STRING" id="667015.Bacsa_1678"/>
<evidence type="ECO:0000313" key="4">
    <source>
        <dbReference type="EMBL" id="ADY36241.1"/>
    </source>
</evidence>
<dbReference type="Pfam" id="PF00691">
    <property type="entry name" value="OmpA"/>
    <property type="match status" value="1"/>
</dbReference>
<feature type="domain" description="DUF3868" evidence="3">
    <location>
        <begin position="14"/>
        <end position="102"/>
    </location>
</feature>
<dbReference type="PROSITE" id="PS51257">
    <property type="entry name" value="PROKAR_LIPOPROTEIN"/>
    <property type="match status" value="1"/>
</dbReference>
<feature type="domain" description="OmpA-like" evidence="2">
    <location>
        <begin position="217"/>
        <end position="286"/>
    </location>
</feature>
<dbReference type="SUPFAM" id="SSF103088">
    <property type="entry name" value="OmpA-like"/>
    <property type="match status" value="1"/>
</dbReference>
<dbReference type="Pfam" id="PF12984">
    <property type="entry name" value="DUF3868"/>
    <property type="match status" value="1"/>
</dbReference>
<feature type="chain" id="PRO_5003257406" description="DUF3868 domain-containing protein" evidence="1">
    <location>
        <begin position="23"/>
        <end position="490"/>
    </location>
</feature>